<name>A0ABT0C8V4_THEVL</name>
<evidence type="ECO:0008006" key="3">
    <source>
        <dbReference type="Google" id="ProtNLM"/>
    </source>
</evidence>
<gene>
    <name evidence="1" type="ORF">JX360_04645</name>
</gene>
<evidence type="ECO:0000313" key="1">
    <source>
        <dbReference type="EMBL" id="MCJ2542198.1"/>
    </source>
</evidence>
<reference evidence="1" key="1">
    <citation type="submission" date="2021-02" db="EMBL/GenBank/DDBJ databases">
        <title>The CRISPR/cas machinery reduction and long-range gene transfer in the hot spring cyanobacterium Synechococcus.</title>
        <authorList>
            <person name="Dvorak P."/>
            <person name="Jahodarova E."/>
            <person name="Hasler P."/>
            <person name="Poulickova A."/>
        </authorList>
    </citation>
    <scope>NUCLEOTIDE SEQUENCE</scope>
    <source>
        <strain evidence="1">Rupite</strain>
    </source>
</reference>
<proteinExistence type="predicted"/>
<keyword evidence="2" id="KW-1185">Reference proteome</keyword>
<organism evidence="1 2">
    <name type="scientific">Thermostichus vulcanus str. 'Rupite'</name>
    <dbReference type="NCBI Taxonomy" id="2813851"/>
    <lineage>
        <taxon>Bacteria</taxon>
        <taxon>Bacillati</taxon>
        <taxon>Cyanobacteriota</taxon>
        <taxon>Cyanophyceae</taxon>
        <taxon>Thermostichales</taxon>
        <taxon>Thermostichaceae</taxon>
        <taxon>Thermostichus</taxon>
    </lineage>
</organism>
<dbReference type="RefSeq" id="WP_244349427.1">
    <property type="nucleotide sequence ID" value="NZ_JAFIRA010000007.1"/>
</dbReference>
<dbReference type="Proteomes" id="UP000830835">
    <property type="component" value="Unassembled WGS sequence"/>
</dbReference>
<accession>A0ABT0C8V4</accession>
<comment type="caution">
    <text evidence="1">The sequence shown here is derived from an EMBL/GenBank/DDBJ whole genome shotgun (WGS) entry which is preliminary data.</text>
</comment>
<sequence>MTSSAVRRRPPARRPAYCYCSEVEHAEILSRQQRDPLPFEEAMQVHCQSGIRCGHCLWPLEQLFRQQGCYMASPDTE</sequence>
<dbReference type="EMBL" id="JAFIRA010000007">
    <property type="protein sequence ID" value="MCJ2542198.1"/>
    <property type="molecule type" value="Genomic_DNA"/>
</dbReference>
<evidence type="ECO:0000313" key="2">
    <source>
        <dbReference type="Proteomes" id="UP000830835"/>
    </source>
</evidence>
<protein>
    <recommendedName>
        <fullName evidence="3">BFD-like [2Fe-2S]-binding domain-containing protein</fullName>
    </recommendedName>
</protein>